<sequence>MDSDLADFISKAYSKLAEGNGGSQSEGEVQHQTSLDTMDTLKMSLERLKAFCSSELNPGKNTKEGVFGALDSKDSDAAKMKLKLDALAEQTANLTIQLSNLKDAYSSMEHSTVKGHEMLRIIGLNNAVDHLRVLRTALLSRRDQSHLELAPLHNELNAAATTIETSLTRALKRALVKVEANDLNLQKKLEDLSVDMGKTQNILPSIPNVLSLLDDEKTDFKKIVEFQKTFSDAQTMVHTAQEALANLKMEKYILSLQGLTQIRIALDNFDFFLQGEQADHGGKESVQMEELFNQIGVRHGSAVMTGLGKIDSAHVVVISVRIGALVFDNGSTVYPGLASSFATYLLFFASYVKFHSYPVTNSSLFPQIGISLVGKNQSLVDWLASFMEVSRCAISAVWCQLWPHLRLGFQAVAKNRVSRLSKGFDIYMAILVVSSPREICVTGGKRLNVADAIAIHNLQNMTIAMSAIFDLTEPTSVSLPRFISNPELPLCFVWITLIIIYVVSWKYLRDRAPCLLTRHPPRQRETLSASGEPNT</sequence>
<proteinExistence type="predicted"/>
<dbReference type="WBParaSite" id="EgrG_002049900">
    <property type="protein sequence ID" value="EgrG_002049900"/>
    <property type="gene ID" value="EgrG_002049900"/>
</dbReference>
<reference evidence="4" key="3">
    <citation type="submission" date="2020-10" db="UniProtKB">
        <authorList>
            <consortium name="WormBaseParasite"/>
        </authorList>
    </citation>
    <scope>IDENTIFICATION</scope>
</reference>
<keyword evidence="1" id="KW-1133">Transmembrane helix</keyword>
<reference evidence="2" key="2">
    <citation type="submission" date="2014-06" db="EMBL/GenBank/DDBJ databases">
        <authorList>
            <person name="Aslett M."/>
        </authorList>
    </citation>
    <scope>NUCLEOTIDE SEQUENCE</scope>
</reference>
<evidence type="ECO:0000256" key="1">
    <source>
        <dbReference type="SAM" id="Phobius"/>
    </source>
</evidence>
<organism evidence="2">
    <name type="scientific">Echinococcus granulosus</name>
    <name type="common">Hydatid tapeworm</name>
    <dbReference type="NCBI Taxonomy" id="6210"/>
    <lineage>
        <taxon>Eukaryota</taxon>
        <taxon>Metazoa</taxon>
        <taxon>Spiralia</taxon>
        <taxon>Lophotrochozoa</taxon>
        <taxon>Platyhelminthes</taxon>
        <taxon>Cestoda</taxon>
        <taxon>Eucestoda</taxon>
        <taxon>Cyclophyllidea</taxon>
        <taxon>Taeniidae</taxon>
        <taxon>Echinococcus</taxon>
        <taxon>Echinococcus granulosus group</taxon>
    </lineage>
</organism>
<keyword evidence="1" id="KW-0472">Membrane</keyword>
<gene>
    <name evidence="2" type="ORF">EgrG_002049900</name>
</gene>
<protein>
    <submittedName>
        <fullName evidence="4">Dynactin domain-containing protein</fullName>
    </submittedName>
</protein>
<feature type="transmembrane region" description="Helical" evidence="1">
    <location>
        <begin position="487"/>
        <end position="508"/>
    </location>
</feature>
<evidence type="ECO:0000313" key="3">
    <source>
        <dbReference type="Proteomes" id="UP000492820"/>
    </source>
</evidence>
<evidence type="ECO:0000313" key="2">
    <source>
        <dbReference type="EMBL" id="CDS24878.1"/>
    </source>
</evidence>
<keyword evidence="1" id="KW-0812">Transmembrane</keyword>
<accession>A0A068X4G7</accession>
<dbReference type="AlphaFoldDB" id="A0A068X4G7"/>
<name>A0A068X4G7_ECHGR</name>
<dbReference type="Proteomes" id="UP000492820">
    <property type="component" value="Unassembled WGS sequence"/>
</dbReference>
<evidence type="ECO:0000313" key="4">
    <source>
        <dbReference type="WBParaSite" id="EgrG_002049900"/>
    </source>
</evidence>
<dbReference type="OrthoDB" id="10597131at2759"/>
<reference evidence="2 3" key="1">
    <citation type="journal article" date="2013" name="Nature">
        <title>The genomes of four tapeworm species reveal adaptations to parasitism.</title>
        <authorList>
            <person name="Tsai I.J."/>
            <person name="Zarowiecki M."/>
            <person name="Holroyd N."/>
            <person name="Garciarrubio A."/>
            <person name="Sanchez-Flores A."/>
            <person name="Brooks K.L."/>
            <person name="Tracey A."/>
            <person name="Bobes R.J."/>
            <person name="Fragoso G."/>
            <person name="Sciutto E."/>
            <person name="Aslett M."/>
            <person name="Beasley H."/>
            <person name="Bennett H.M."/>
            <person name="Cai J."/>
            <person name="Camicia F."/>
            <person name="Clark R."/>
            <person name="Cucher M."/>
            <person name="De Silva N."/>
            <person name="Day T.A."/>
            <person name="Deplazes P."/>
            <person name="Estrada K."/>
            <person name="Fernandez C."/>
            <person name="Holland P.W."/>
            <person name="Hou J."/>
            <person name="Hu S."/>
            <person name="Huckvale T."/>
            <person name="Hung S.S."/>
            <person name="Kamenetzky L."/>
            <person name="Keane J.A."/>
            <person name="Kiss F."/>
            <person name="Koziol U."/>
            <person name="Lambert O."/>
            <person name="Liu K."/>
            <person name="Luo X."/>
            <person name="Luo Y."/>
            <person name="Macchiaroli N."/>
            <person name="Nichol S."/>
            <person name="Paps J."/>
            <person name="Parkinson J."/>
            <person name="Pouchkina-Stantcheva N."/>
            <person name="Riddiford N."/>
            <person name="Rosenzvit M."/>
            <person name="Salinas G."/>
            <person name="Wasmuth J.D."/>
            <person name="Zamanian M."/>
            <person name="Zheng Y."/>
            <person name="Cai X."/>
            <person name="Soberon X."/>
            <person name="Olson P.D."/>
            <person name="Laclette J.P."/>
            <person name="Brehm K."/>
            <person name="Berriman M."/>
            <person name="Garciarrubio A."/>
            <person name="Bobes R.J."/>
            <person name="Fragoso G."/>
            <person name="Sanchez-Flores A."/>
            <person name="Estrada K."/>
            <person name="Cevallos M.A."/>
            <person name="Morett E."/>
            <person name="Gonzalez V."/>
            <person name="Portillo T."/>
            <person name="Ochoa-Leyva A."/>
            <person name="Jose M.V."/>
            <person name="Sciutto E."/>
            <person name="Landa A."/>
            <person name="Jimenez L."/>
            <person name="Valdes V."/>
            <person name="Carrero J.C."/>
            <person name="Larralde C."/>
            <person name="Morales-Montor J."/>
            <person name="Limon-Lason J."/>
            <person name="Soberon X."/>
            <person name="Laclette J.P."/>
        </authorList>
    </citation>
    <scope>NUCLEOTIDE SEQUENCE [LARGE SCALE GENOMIC DNA]</scope>
</reference>
<dbReference type="EMBL" id="LK028636">
    <property type="protein sequence ID" value="CDS24878.1"/>
    <property type="molecule type" value="Genomic_DNA"/>
</dbReference>